<evidence type="ECO:0000259" key="11">
    <source>
        <dbReference type="PROSITE" id="PS50929"/>
    </source>
</evidence>
<keyword evidence="8 9" id="KW-0472">Membrane</keyword>
<keyword evidence="4 9" id="KW-0812">Transmembrane</keyword>
<feature type="domain" description="ABC transporter" evidence="10">
    <location>
        <begin position="345"/>
        <end position="578"/>
    </location>
</feature>
<dbReference type="SMART" id="SM00382">
    <property type="entry name" value="AAA"/>
    <property type="match status" value="1"/>
</dbReference>
<keyword evidence="2" id="KW-0813">Transport</keyword>
<evidence type="ECO:0000256" key="3">
    <source>
        <dbReference type="ARBA" id="ARBA00022475"/>
    </source>
</evidence>
<gene>
    <name evidence="12" type="ORF">SAMN05216529_11129</name>
</gene>
<dbReference type="InterPro" id="IPR017871">
    <property type="entry name" value="ABC_transporter-like_CS"/>
</dbReference>
<dbReference type="InterPro" id="IPR011527">
    <property type="entry name" value="ABC1_TM_dom"/>
</dbReference>
<keyword evidence="7 9" id="KW-1133">Transmembrane helix</keyword>
<dbReference type="FunFam" id="3.40.50.300:FF:000854">
    <property type="entry name" value="Multidrug ABC transporter ATP-binding protein"/>
    <property type="match status" value="1"/>
</dbReference>
<dbReference type="InterPro" id="IPR039421">
    <property type="entry name" value="Type_1_exporter"/>
</dbReference>
<name>A0A315ZUH7_9FIRM</name>
<dbReference type="SUPFAM" id="SSF90123">
    <property type="entry name" value="ABC transporter transmembrane region"/>
    <property type="match status" value="1"/>
</dbReference>
<keyword evidence="6" id="KW-0067">ATP-binding</keyword>
<dbReference type="SUPFAM" id="SSF52540">
    <property type="entry name" value="P-loop containing nucleoside triphosphate hydrolases"/>
    <property type="match status" value="1"/>
</dbReference>
<evidence type="ECO:0000313" key="13">
    <source>
        <dbReference type="Proteomes" id="UP000254051"/>
    </source>
</evidence>
<dbReference type="EMBL" id="UHJJ01000011">
    <property type="protein sequence ID" value="SUQ15244.1"/>
    <property type="molecule type" value="Genomic_DNA"/>
</dbReference>
<dbReference type="InterPro" id="IPR027417">
    <property type="entry name" value="P-loop_NTPase"/>
</dbReference>
<comment type="subcellular location">
    <subcellularLocation>
        <location evidence="1">Cell membrane</location>
        <topology evidence="1">Multi-pass membrane protein</topology>
    </subcellularLocation>
</comment>
<protein>
    <submittedName>
        <fullName evidence="12">ABC-type transport system involved in cytochrome bd biosynthesis, ATPase and permease components</fullName>
    </submittedName>
</protein>
<dbReference type="PROSITE" id="PS50929">
    <property type="entry name" value="ABC_TM1F"/>
    <property type="match status" value="1"/>
</dbReference>
<feature type="transmembrane region" description="Helical" evidence="9">
    <location>
        <begin position="54"/>
        <end position="73"/>
    </location>
</feature>
<dbReference type="AlphaFoldDB" id="A0A315ZUH7"/>
<evidence type="ECO:0000256" key="1">
    <source>
        <dbReference type="ARBA" id="ARBA00004651"/>
    </source>
</evidence>
<dbReference type="CDD" id="cd18781">
    <property type="entry name" value="ABC_6TM_AarD_CydDC_like"/>
    <property type="match status" value="1"/>
</dbReference>
<dbReference type="PANTHER" id="PTHR43394">
    <property type="entry name" value="ATP-DEPENDENT PERMEASE MDL1, MITOCHONDRIAL"/>
    <property type="match status" value="1"/>
</dbReference>
<keyword evidence="3" id="KW-1003">Cell membrane</keyword>
<feature type="domain" description="ABC transmembrane type-1" evidence="11">
    <location>
        <begin position="22"/>
        <end position="302"/>
    </location>
</feature>
<dbReference type="Pfam" id="PF00005">
    <property type="entry name" value="ABC_tran"/>
    <property type="match status" value="1"/>
</dbReference>
<dbReference type="GO" id="GO:0016887">
    <property type="term" value="F:ATP hydrolysis activity"/>
    <property type="evidence" value="ECO:0007669"/>
    <property type="project" value="InterPro"/>
</dbReference>
<dbReference type="GO" id="GO:0005524">
    <property type="term" value="F:ATP binding"/>
    <property type="evidence" value="ECO:0007669"/>
    <property type="project" value="UniProtKB-KW"/>
</dbReference>
<dbReference type="InterPro" id="IPR003439">
    <property type="entry name" value="ABC_transporter-like_ATP-bd"/>
</dbReference>
<proteinExistence type="predicted"/>
<evidence type="ECO:0000256" key="6">
    <source>
        <dbReference type="ARBA" id="ARBA00022840"/>
    </source>
</evidence>
<feature type="transmembrane region" description="Helical" evidence="9">
    <location>
        <begin position="161"/>
        <end position="181"/>
    </location>
</feature>
<dbReference type="RefSeq" id="WP_109712896.1">
    <property type="nucleotide sequence ID" value="NZ_QGDS01000011.1"/>
</dbReference>
<dbReference type="Gene3D" id="1.20.1560.10">
    <property type="entry name" value="ABC transporter type 1, transmembrane domain"/>
    <property type="match status" value="1"/>
</dbReference>
<dbReference type="PANTHER" id="PTHR43394:SF1">
    <property type="entry name" value="ATP-BINDING CASSETTE SUB-FAMILY B MEMBER 10, MITOCHONDRIAL"/>
    <property type="match status" value="1"/>
</dbReference>
<organism evidence="12 13">
    <name type="scientific">Faecalicatena contorta</name>
    <dbReference type="NCBI Taxonomy" id="39482"/>
    <lineage>
        <taxon>Bacteria</taxon>
        <taxon>Bacillati</taxon>
        <taxon>Bacillota</taxon>
        <taxon>Clostridia</taxon>
        <taxon>Lachnospirales</taxon>
        <taxon>Lachnospiraceae</taxon>
        <taxon>Faecalicatena</taxon>
    </lineage>
</organism>
<dbReference type="InterPro" id="IPR003593">
    <property type="entry name" value="AAA+_ATPase"/>
</dbReference>
<dbReference type="Proteomes" id="UP000254051">
    <property type="component" value="Unassembled WGS sequence"/>
</dbReference>
<keyword evidence="13" id="KW-1185">Reference proteome</keyword>
<accession>A0A315ZUH7</accession>
<evidence type="ECO:0000259" key="10">
    <source>
        <dbReference type="PROSITE" id="PS50893"/>
    </source>
</evidence>
<keyword evidence="5" id="KW-0547">Nucleotide-binding</keyword>
<sequence length="590" mass="65110">MIINKRLIGTISESKKYIAGNVVLQWCSLVANMVIMTSITSLLALLFIGKGDTGSMITTFIVVVIAVVIRFVCSTGASRMGYLSAKEVKKTLRAKIYEKLLSLGGSYKEAVKTSEVVQVAVEGVDQLETYFGSYLPQFFYAMLAPLTLFTYLSFINVPSAIVLLVCVPLIPISIAAVQTIAKKILSKYWGKYTALGDTFLENLQGLTTLKIYQADEFKNEEMNAEAEKFRKVTMKVLTMQLNSIILMDLIAYGGAALGIIMAVTQYAKGNVTLAGCMLIILLSAEFFIPMRQLGSFFHIAMNGMAASDKIFKLLDVPENEIKSGTLDKSQAYSTKIESGSKIGTITCRDLHFSYEKDQEVLHGIHLSFPQESFTAIVGESGCGKSTIASVLMGRNKDYSGLVSIGKTELKSIPESSLMNNITYISNQSYLFKGTVRYNLLMGNSEAGDKELWSVLERVNLSGFLKNENGLDTLLLEKAENLSGGQCQRLALARALLHDSPVYIFDEATSNIDVESENDIMKEVHALAKSKTVILISHRLANVVHADNIYVLEEGSVAEEGTHKELLENHGLYQKMWNTQQDLENYGKDRN</sequence>
<dbReference type="InterPro" id="IPR036640">
    <property type="entry name" value="ABC1_TM_sf"/>
</dbReference>
<dbReference type="OrthoDB" id="9762778at2"/>
<evidence type="ECO:0000313" key="12">
    <source>
        <dbReference type="EMBL" id="SUQ15244.1"/>
    </source>
</evidence>
<dbReference type="Gene3D" id="3.40.50.300">
    <property type="entry name" value="P-loop containing nucleotide triphosphate hydrolases"/>
    <property type="match status" value="1"/>
</dbReference>
<dbReference type="GO" id="GO:0005886">
    <property type="term" value="C:plasma membrane"/>
    <property type="evidence" value="ECO:0007669"/>
    <property type="project" value="UniProtKB-SubCell"/>
</dbReference>
<reference evidence="13" key="1">
    <citation type="submission" date="2017-07" db="EMBL/GenBank/DDBJ databases">
        <authorList>
            <person name="Varghese N."/>
            <person name="Submissions S."/>
        </authorList>
    </citation>
    <scope>NUCLEOTIDE SEQUENCE [LARGE SCALE GENOMIC DNA]</scope>
    <source>
        <strain evidence="13">NLAE-zl-C134</strain>
    </source>
</reference>
<dbReference type="PROSITE" id="PS50893">
    <property type="entry name" value="ABC_TRANSPORTER_2"/>
    <property type="match status" value="1"/>
</dbReference>
<evidence type="ECO:0000256" key="7">
    <source>
        <dbReference type="ARBA" id="ARBA00022989"/>
    </source>
</evidence>
<evidence type="ECO:0000256" key="5">
    <source>
        <dbReference type="ARBA" id="ARBA00022741"/>
    </source>
</evidence>
<evidence type="ECO:0000256" key="2">
    <source>
        <dbReference type="ARBA" id="ARBA00022448"/>
    </source>
</evidence>
<evidence type="ECO:0000256" key="8">
    <source>
        <dbReference type="ARBA" id="ARBA00023136"/>
    </source>
</evidence>
<dbReference type="GO" id="GO:0015421">
    <property type="term" value="F:ABC-type oligopeptide transporter activity"/>
    <property type="evidence" value="ECO:0007669"/>
    <property type="project" value="TreeGrafter"/>
</dbReference>
<feature type="transmembrane region" description="Helical" evidence="9">
    <location>
        <begin position="244"/>
        <end position="263"/>
    </location>
</feature>
<feature type="transmembrane region" description="Helical" evidence="9">
    <location>
        <begin position="21"/>
        <end position="48"/>
    </location>
</feature>
<evidence type="ECO:0000256" key="9">
    <source>
        <dbReference type="SAM" id="Phobius"/>
    </source>
</evidence>
<dbReference type="Pfam" id="PF00664">
    <property type="entry name" value="ABC_membrane"/>
    <property type="match status" value="1"/>
</dbReference>
<feature type="transmembrane region" description="Helical" evidence="9">
    <location>
        <begin position="269"/>
        <end position="288"/>
    </location>
</feature>
<evidence type="ECO:0000256" key="4">
    <source>
        <dbReference type="ARBA" id="ARBA00022692"/>
    </source>
</evidence>
<dbReference type="PROSITE" id="PS00211">
    <property type="entry name" value="ABC_TRANSPORTER_1"/>
    <property type="match status" value="1"/>
</dbReference>